<reference evidence="11" key="1">
    <citation type="submission" date="2025-08" db="UniProtKB">
        <authorList>
            <consortium name="RefSeq"/>
        </authorList>
    </citation>
    <scope>IDENTIFICATION</scope>
    <source>
        <tissue evidence="11">Sperm</tissue>
    </source>
</reference>
<keyword evidence="4 7" id="KW-1133">Transmembrane helix</keyword>
<evidence type="ECO:0000256" key="7">
    <source>
        <dbReference type="SAM" id="Phobius"/>
    </source>
</evidence>
<evidence type="ECO:0000259" key="9">
    <source>
        <dbReference type="PROSITE" id="PS51328"/>
    </source>
</evidence>
<name>A0AAJ7WTU0_PETMA</name>
<dbReference type="InterPro" id="IPR005052">
    <property type="entry name" value="Lectin_leg"/>
</dbReference>
<dbReference type="AlphaFoldDB" id="A0AAJ7WTU0"/>
<dbReference type="KEGG" id="pmrn:116942098"/>
<dbReference type="PANTHER" id="PTHR12223">
    <property type="entry name" value="VESICULAR MANNOSE-BINDING LECTIN"/>
    <property type="match status" value="1"/>
</dbReference>
<comment type="subcellular location">
    <subcellularLocation>
        <location evidence="1">Membrane</location>
        <topology evidence="1">Single-pass type I membrane protein</topology>
    </subcellularLocation>
</comment>
<keyword evidence="3 8" id="KW-0732">Signal</keyword>
<dbReference type="GeneID" id="116942098"/>
<dbReference type="InterPro" id="IPR051136">
    <property type="entry name" value="Intracellular_Lectin-GPT"/>
</dbReference>
<dbReference type="PANTHER" id="PTHR12223:SF31">
    <property type="entry name" value="PROTEIN ERGIC-53-LIKE"/>
    <property type="match status" value="1"/>
</dbReference>
<evidence type="ECO:0000256" key="6">
    <source>
        <dbReference type="SAM" id="MobiDB-lite"/>
    </source>
</evidence>
<evidence type="ECO:0000313" key="10">
    <source>
        <dbReference type="Proteomes" id="UP001318040"/>
    </source>
</evidence>
<feature type="region of interest" description="Disordered" evidence="6">
    <location>
        <begin position="250"/>
        <end position="272"/>
    </location>
</feature>
<feature type="transmembrane region" description="Helical" evidence="7">
    <location>
        <begin position="435"/>
        <end position="454"/>
    </location>
</feature>
<dbReference type="Gene3D" id="2.60.120.200">
    <property type="match status" value="1"/>
</dbReference>
<dbReference type="Pfam" id="PF03388">
    <property type="entry name" value="Lectin_leg-like"/>
    <property type="match status" value="1"/>
</dbReference>
<dbReference type="GO" id="GO:0030134">
    <property type="term" value="C:COPII-coated ER to Golgi transport vesicle"/>
    <property type="evidence" value="ECO:0007669"/>
    <property type="project" value="TreeGrafter"/>
</dbReference>
<accession>A0AAJ7WTU0</accession>
<dbReference type="PROSITE" id="PS51328">
    <property type="entry name" value="L_LECTIN_LIKE"/>
    <property type="match status" value="1"/>
</dbReference>
<protein>
    <submittedName>
        <fullName evidence="11">Protein ERGIC-53-like isoform X1</fullName>
    </submittedName>
</protein>
<evidence type="ECO:0000256" key="1">
    <source>
        <dbReference type="ARBA" id="ARBA00004479"/>
    </source>
</evidence>
<keyword evidence="5 7" id="KW-0472">Membrane</keyword>
<dbReference type="RefSeq" id="XP_032809572.1">
    <property type="nucleotide sequence ID" value="XM_032953681.1"/>
</dbReference>
<evidence type="ECO:0000256" key="4">
    <source>
        <dbReference type="ARBA" id="ARBA00022989"/>
    </source>
</evidence>
<feature type="domain" description="L-type lectin-like" evidence="9">
    <location>
        <begin position="26"/>
        <end position="246"/>
    </location>
</feature>
<evidence type="ECO:0000256" key="8">
    <source>
        <dbReference type="SAM" id="SignalP"/>
    </source>
</evidence>
<dbReference type="Proteomes" id="UP001318040">
    <property type="component" value="Chromosome 13"/>
</dbReference>
<dbReference type="GO" id="GO:0006888">
    <property type="term" value="P:endoplasmic reticulum to Golgi vesicle-mediated transport"/>
    <property type="evidence" value="ECO:0007669"/>
    <property type="project" value="TreeGrafter"/>
</dbReference>
<gene>
    <name evidence="11" type="primary">LOC116942098</name>
</gene>
<organism evidence="10 11">
    <name type="scientific">Petromyzon marinus</name>
    <name type="common">Sea lamprey</name>
    <dbReference type="NCBI Taxonomy" id="7757"/>
    <lineage>
        <taxon>Eukaryota</taxon>
        <taxon>Metazoa</taxon>
        <taxon>Chordata</taxon>
        <taxon>Craniata</taxon>
        <taxon>Vertebrata</taxon>
        <taxon>Cyclostomata</taxon>
        <taxon>Hyperoartia</taxon>
        <taxon>Petromyzontiformes</taxon>
        <taxon>Petromyzontidae</taxon>
        <taxon>Petromyzon</taxon>
    </lineage>
</organism>
<evidence type="ECO:0000256" key="5">
    <source>
        <dbReference type="ARBA" id="ARBA00023136"/>
    </source>
</evidence>
<feature type="compositionally biased region" description="Acidic residues" evidence="6">
    <location>
        <begin position="262"/>
        <end position="272"/>
    </location>
</feature>
<dbReference type="SUPFAM" id="SSF49899">
    <property type="entry name" value="Concanavalin A-like lectins/glucanases"/>
    <property type="match status" value="1"/>
</dbReference>
<proteinExistence type="predicted"/>
<keyword evidence="2 7" id="KW-0812">Transmembrane</keyword>
<evidence type="ECO:0000256" key="2">
    <source>
        <dbReference type="ARBA" id="ARBA00022692"/>
    </source>
</evidence>
<dbReference type="GO" id="GO:0000139">
    <property type="term" value="C:Golgi membrane"/>
    <property type="evidence" value="ECO:0007669"/>
    <property type="project" value="TreeGrafter"/>
</dbReference>
<evidence type="ECO:0000313" key="11">
    <source>
        <dbReference type="RefSeq" id="XP_032809572.1"/>
    </source>
</evidence>
<evidence type="ECO:0000256" key="3">
    <source>
        <dbReference type="ARBA" id="ARBA00022729"/>
    </source>
</evidence>
<dbReference type="InterPro" id="IPR013320">
    <property type="entry name" value="ConA-like_dom_sf"/>
</dbReference>
<dbReference type="GO" id="GO:0005793">
    <property type="term" value="C:endoplasmic reticulum-Golgi intermediate compartment"/>
    <property type="evidence" value="ECO:0007669"/>
    <property type="project" value="TreeGrafter"/>
</dbReference>
<feature type="chain" id="PRO_5042576916" evidence="8">
    <location>
        <begin position="22"/>
        <end position="466"/>
    </location>
</feature>
<dbReference type="GO" id="GO:0005537">
    <property type="term" value="F:D-mannose binding"/>
    <property type="evidence" value="ECO:0007669"/>
    <property type="project" value="TreeGrafter"/>
</dbReference>
<sequence>MSPRLVLPLLGVVFAGLGVLAREPQLRFEYKLSFKGPHLVLGDGAVPFWSHTGSAIPGPELLRVAPSLRHGRGAAWSRTSLRAASWHARVQLRVTGRGRAGGHGLAIWFAEEAGALGAVFGGPETWNGVGVILDSRGNQGDLPMVFVVANNGSVAFAQGSDASAQALASCRRDFRNKPHPVWVGVSLHAGSLEVHLTSGFTAEEDFELCATVGDLSLPPQGFFGVSSSTGGVPDDHDVLSFLTYSLSAPHRGNESEVTQQEQGEEEKEEEKEEALWREEFARYQDELRRQMEEFQKVHPTQHAGEGALESQAERDLRLIFEGQARIQAEVRDAARLLGSLTEGVGAGGGNTQALDSLLDSQREILQQLKEMRSIVSDTFQRASAIQKATSGGAEHVQRLSELQQHVGIVKRDLGTLVQEAKRGQCPPPPSCVSTLSFVLFSGIQTALLLGYLAYRSHQDSVAKKFF</sequence>
<feature type="signal peptide" evidence="8">
    <location>
        <begin position="1"/>
        <end position="21"/>
    </location>
</feature>
<keyword evidence="10" id="KW-1185">Reference proteome</keyword>
<dbReference type="GO" id="GO:0005789">
    <property type="term" value="C:endoplasmic reticulum membrane"/>
    <property type="evidence" value="ECO:0007669"/>
    <property type="project" value="TreeGrafter"/>
</dbReference>